<evidence type="ECO:0000256" key="4">
    <source>
        <dbReference type="SAM" id="SignalP"/>
    </source>
</evidence>
<proteinExistence type="inferred from homology"/>
<evidence type="ECO:0000256" key="1">
    <source>
        <dbReference type="ARBA" id="ARBA00010833"/>
    </source>
</evidence>
<dbReference type="Pfam" id="PF22422">
    <property type="entry name" value="MGH1-like_GH"/>
    <property type="match status" value="1"/>
</dbReference>
<evidence type="ECO:0000256" key="2">
    <source>
        <dbReference type="ARBA" id="ARBA00022801"/>
    </source>
</evidence>
<dbReference type="InterPro" id="IPR012341">
    <property type="entry name" value="6hp_glycosidase-like_sf"/>
</dbReference>
<feature type="chain" id="PRO_5031225746" description="Mannosylglycerate hydrolase MGH1-like glycoside hydrolase domain-containing protein" evidence="4">
    <location>
        <begin position="22"/>
        <end position="465"/>
    </location>
</feature>
<dbReference type="GO" id="GO:0004573">
    <property type="term" value="F:Glc3Man9GlcNAc2 oligosaccharide glucosidase activity"/>
    <property type="evidence" value="ECO:0007669"/>
    <property type="project" value="InterPro"/>
</dbReference>
<dbReference type="GO" id="GO:0009311">
    <property type="term" value="P:oligosaccharide metabolic process"/>
    <property type="evidence" value="ECO:0007669"/>
    <property type="project" value="InterPro"/>
</dbReference>
<comment type="similarity">
    <text evidence="1">Belongs to the glycosyl hydrolase 63 family.</text>
</comment>
<feature type="signal peptide" evidence="4">
    <location>
        <begin position="1"/>
        <end position="21"/>
    </location>
</feature>
<keyword evidence="3" id="KW-0326">Glycosidase</keyword>
<dbReference type="InterPro" id="IPR054491">
    <property type="entry name" value="MGH1-like_GH"/>
</dbReference>
<dbReference type="InterPro" id="IPR004888">
    <property type="entry name" value="Glycoside_hydrolase_63"/>
</dbReference>
<dbReference type="SUPFAM" id="SSF48208">
    <property type="entry name" value="Six-hairpin glycosidases"/>
    <property type="match status" value="1"/>
</dbReference>
<reference evidence="6" key="1">
    <citation type="submission" date="2021-01" db="EMBL/GenBank/DDBJ databases">
        <authorList>
            <person name="Corre E."/>
            <person name="Pelletier E."/>
            <person name="Niang G."/>
            <person name="Scheremetjew M."/>
            <person name="Finn R."/>
            <person name="Kale V."/>
            <person name="Holt S."/>
            <person name="Cochrane G."/>
            <person name="Meng A."/>
            <person name="Brown T."/>
            <person name="Cohen L."/>
        </authorList>
    </citation>
    <scope>NUCLEOTIDE SEQUENCE</scope>
    <source>
        <strain evidence="6">CCAP 955/1</strain>
    </source>
</reference>
<keyword evidence="2" id="KW-0378">Hydrolase</keyword>
<organism evidence="6">
    <name type="scientific">Spumella elongata</name>
    <dbReference type="NCBI Taxonomy" id="89044"/>
    <lineage>
        <taxon>Eukaryota</taxon>
        <taxon>Sar</taxon>
        <taxon>Stramenopiles</taxon>
        <taxon>Ochrophyta</taxon>
        <taxon>Chrysophyceae</taxon>
        <taxon>Chromulinales</taxon>
        <taxon>Chromulinaceae</taxon>
        <taxon>Spumella</taxon>
    </lineage>
</organism>
<dbReference type="GO" id="GO:0005789">
    <property type="term" value="C:endoplasmic reticulum membrane"/>
    <property type="evidence" value="ECO:0007669"/>
    <property type="project" value="TreeGrafter"/>
</dbReference>
<evidence type="ECO:0000259" key="5">
    <source>
        <dbReference type="Pfam" id="PF22422"/>
    </source>
</evidence>
<dbReference type="Gene3D" id="1.50.10.10">
    <property type="match status" value="1"/>
</dbReference>
<name>A0A7S3M120_9STRA</name>
<keyword evidence="4" id="KW-0732">Signal</keyword>
<accession>A0A7S3M120</accession>
<dbReference type="PANTHER" id="PTHR10412">
    <property type="entry name" value="MANNOSYL-OLIGOSACCHARIDE GLUCOSIDASE"/>
    <property type="match status" value="1"/>
</dbReference>
<dbReference type="EMBL" id="HBIC01011285">
    <property type="protein sequence ID" value="CAE0276814.1"/>
    <property type="molecule type" value="Transcribed_RNA"/>
</dbReference>
<feature type="domain" description="Mannosylglycerate hydrolase MGH1-like glycoside hydrolase" evidence="5">
    <location>
        <begin position="67"/>
        <end position="442"/>
    </location>
</feature>
<evidence type="ECO:0000256" key="3">
    <source>
        <dbReference type="ARBA" id="ARBA00023295"/>
    </source>
</evidence>
<sequence>MVGHIHLALFVVAAVLYSVDCTKLKDVNINKIIDSCYSYLDQHLCEGHKWGKKFHFYRPSVEKYTADQWLWDSGAHMIVWSQKNVQNAVLDMRTMLQFQQPDGRIPEQIYWSNRTAKEDAQLLLMYSNTQFTDTTQMPVLPYSLRSIYQASGDKEHLKEFLYPLVNYFKWWRNTRDSGDGLITAIHNWETGLDASPAYDPAFHVYVTEVNQSSWAKVYPKFIEIIESYKFLYKWNVSAIFERPTAPEKPAHLDTWFKVKDLALNCVYSSGWRVLAELAQELGDAETASYCQNEATQSSKAIQTHMYDTEHSTYQTVYTDFDGTDKFSIANSVQNLFPLLLSDLPAEHLTSLVAQLSDPNKYAAPYSVPTVSMDDPQFCATFDADLMWRGPVWGFTNWFILEGLGLHKQLDVQERILTSWVSLVDKSGIYEHYNPLSGEPYGAVGLGMSTLVCDWIYRYGWDKPQL</sequence>
<evidence type="ECO:0000313" key="6">
    <source>
        <dbReference type="EMBL" id="CAE0276814.1"/>
    </source>
</evidence>
<dbReference type="AlphaFoldDB" id="A0A7S3M120"/>
<dbReference type="PANTHER" id="PTHR10412:SF11">
    <property type="entry name" value="MANNOSYL-OLIGOSACCHARIDE GLUCOSIDASE"/>
    <property type="match status" value="1"/>
</dbReference>
<dbReference type="GO" id="GO:0006487">
    <property type="term" value="P:protein N-linked glycosylation"/>
    <property type="evidence" value="ECO:0007669"/>
    <property type="project" value="TreeGrafter"/>
</dbReference>
<gene>
    <name evidence="6" type="ORF">SELO1098_LOCUS5644</name>
</gene>
<dbReference type="InterPro" id="IPR008928">
    <property type="entry name" value="6-hairpin_glycosidase_sf"/>
</dbReference>
<protein>
    <recommendedName>
        <fullName evidence="5">Mannosylglycerate hydrolase MGH1-like glycoside hydrolase domain-containing protein</fullName>
    </recommendedName>
</protein>